<evidence type="ECO:0000313" key="3">
    <source>
        <dbReference type="Proteomes" id="UP000501602"/>
    </source>
</evidence>
<proteinExistence type="predicted"/>
<dbReference type="Gene3D" id="1.10.10.710">
    <property type="entry name" value="PSPTO_1197 like"/>
    <property type="match status" value="1"/>
</dbReference>
<sequence>MAVIVKYVVERNGEEVMTFSSKQEADAYDKMLDLADQLVPLLADADMLSDQQQEDLALYLAKQKESLLNLLKGKRPAPTAAVKAEPKPKAKPRAKTASAA</sequence>
<organism evidence="2 3">
    <name type="scientific">Ferrimonas lipolytica</name>
    <dbReference type="NCBI Taxonomy" id="2724191"/>
    <lineage>
        <taxon>Bacteria</taxon>
        <taxon>Pseudomonadati</taxon>
        <taxon>Pseudomonadota</taxon>
        <taxon>Gammaproteobacteria</taxon>
        <taxon>Alteromonadales</taxon>
        <taxon>Ferrimonadaceae</taxon>
        <taxon>Ferrimonas</taxon>
    </lineage>
</organism>
<dbReference type="Proteomes" id="UP000501602">
    <property type="component" value="Chromosome"/>
</dbReference>
<dbReference type="InterPro" id="IPR009813">
    <property type="entry name" value="Uncharacterised_YebG"/>
</dbReference>
<accession>A0A6H1UEK7</accession>
<dbReference type="Pfam" id="PF07130">
    <property type="entry name" value="YebG"/>
    <property type="match status" value="1"/>
</dbReference>
<protein>
    <submittedName>
        <fullName evidence="2">YebG family protein</fullName>
    </submittedName>
</protein>
<gene>
    <name evidence="2" type="ORF">HER31_07735</name>
</gene>
<reference evidence="2 3" key="1">
    <citation type="submission" date="2020-04" db="EMBL/GenBank/DDBJ databases">
        <title>Ferrimonas sp. S7 isolated from sea water.</title>
        <authorList>
            <person name="Bae S.S."/>
            <person name="Baek K."/>
        </authorList>
    </citation>
    <scope>NUCLEOTIDE SEQUENCE [LARGE SCALE GENOMIC DNA]</scope>
    <source>
        <strain evidence="2 3">S7</strain>
    </source>
</reference>
<dbReference type="RefSeq" id="WP_168660034.1">
    <property type="nucleotide sequence ID" value="NZ_CP051180.1"/>
</dbReference>
<feature type="region of interest" description="Disordered" evidence="1">
    <location>
        <begin position="75"/>
        <end position="100"/>
    </location>
</feature>
<dbReference type="EMBL" id="CP051180">
    <property type="protein sequence ID" value="QIZ76773.1"/>
    <property type="molecule type" value="Genomic_DNA"/>
</dbReference>
<evidence type="ECO:0000256" key="1">
    <source>
        <dbReference type="SAM" id="MobiDB-lite"/>
    </source>
</evidence>
<dbReference type="KEGG" id="fes:HER31_07735"/>
<keyword evidence="3" id="KW-1185">Reference proteome</keyword>
<evidence type="ECO:0000313" key="2">
    <source>
        <dbReference type="EMBL" id="QIZ76773.1"/>
    </source>
</evidence>
<dbReference type="InterPro" id="IPR038627">
    <property type="entry name" value="YebG-like_sf"/>
</dbReference>
<dbReference type="AlphaFoldDB" id="A0A6H1UEK7"/>
<name>A0A6H1UEK7_9GAMM</name>